<feature type="transmembrane region" description="Helical" evidence="5">
    <location>
        <begin position="130"/>
        <end position="155"/>
    </location>
</feature>
<keyword evidence="2 5" id="KW-0812">Transmembrane</keyword>
<gene>
    <name evidence="6" type="ORF">PM001_LOCUS9216</name>
</gene>
<evidence type="ECO:0000256" key="5">
    <source>
        <dbReference type="SAM" id="Phobius"/>
    </source>
</evidence>
<dbReference type="AlphaFoldDB" id="A0AAV1TNU1"/>
<organism evidence="6 7">
    <name type="scientific">Peronospora matthiolae</name>
    <dbReference type="NCBI Taxonomy" id="2874970"/>
    <lineage>
        <taxon>Eukaryota</taxon>
        <taxon>Sar</taxon>
        <taxon>Stramenopiles</taxon>
        <taxon>Oomycota</taxon>
        <taxon>Peronosporomycetes</taxon>
        <taxon>Peronosporales</taxon>
        <taxon>Peronosporaceae</taxon>
        <taxon>Peronospora</taxon>
    </lineage>
</organism>
<protein>
    <recommendedName>
        <fullName evidence="8">Tetraspanin</fullName>
    </recommendedName>
</protein>
<feature type="transmembrane region" description="Helical" evidence="5">
    <location>
        <begin position="7"/>
        <end position="26"/>
    </location>
</feature>
<keyword evidence="4 5" id="KW-0472">Membrane</keyword>
<sequence length="400" mass="44039">MRQSRTNLRVLTVLSFSCGILMWIFALQVRRATNLRSSAAALVTLSSFVMLLSVLGFVGAKRDRKSRILLLFFGCNFLLVSSLFVMCYAAFFFQDALESWIKHHWAASALRDKPCCTTYSDTVQYLKRCAVIVGGLGTVCMLLVISAMYFVVRIVTVPVVMRRMQSVLNVVFMILGTGLFAVGLLCYAHDEMTSGQKWMAIILITVGALLFALSVLGIITLRARSRSLLLAYIIGLGGCLVALVLCSFSAFFYPDKLAWTFQEQKTSSKLACDLSLPGCTNCTELVFEMTRCEGAMRAFDNYWVACDSSTSGIKESATGGDCLRDMMILNDNPDQGYIGNDIAECGKCPEWSATDVRVYLQSLLHLLGIFVLVVCLFIAVGFAGALVLRRSLAGYQTDSV</sequence>
<keyword evidence="3 5" id="KW-1133">Transmembrane helix</keyword>
<feature type="transmembrane region" description="Helical" evidence="5">
    <location>
        <begin position="200"/>
        <end position="221"/>
    </location>
</feature>
<dbReference type="EMBL" id="CAKLBY020000072">
    <property type="protein sequence ID" value="CAK7924066.1"/>
    <property type="molecule type" value="Genomic_DNA"/>
</dbReference>
<evidence type="ECO:0000256" key="4">
    <source>
        <dbReference type="ARBA" id="ARBA00023136"/>
    </source>
</evidence>
<evidence type="ECO:0000313" key="6">
    <source>
        <dbReference type="EMBL" id="CAK7924066.1"/>
    </source>
</evidence>
<feature type="transmembrane region" description="Helical" evidence="5">
    <location>
        <begin position="363"/>
        <end position="388"/>
    </location>
</feature>
<feature type="transmembrane region" description="Helical" evidence="5">
    <location>
        <begin position="70"/>
        <end position="93"/>
    </location>
</feature>
<comment type="subcellular location">
    <subcellularLocation>
        <location evidence="1">Membrane</location>
        <topology evidence="1">Multi-pass membrane protein</topology>
    </subcellularLocation>
</comment>
<evidence type="ECO:0000256" key="1">
    <source>
        <dbReference type="ARBA" id="ARBA00004141"/>
    </source>
</evidence>
<name>A0AAV1TNU1_9STRA</name>
<proteinExistence type="predicted"/>
<evidence type="ECO:0008006" key="8">
    <source>
        <dbReference type="Google" id="ProtNLM"/>
    </source>
</evidence>
<reference evidence="6" key="1">
    <citation type="submission" date="2024-01" db="EMBL/GenBank/DDBJ databases">
        <authorList>
            <person name="Webb A."/>
        </authorList>
    </citation>
    <scope>NUCLEOTIDE SEQUENCE</scope>
    <source>
        <strain evidence="6">Pm1</strain>
    </source>
</reference>
<comment type="caution">
    <text evidence="6">The sequence shown here is derived from an EMBL/GenBank/DDBJ whole genome shotgun (WGS) entry which is preliminary data.</text>
</comment>
<evidence type="ECO:0000256" key="2">
    <source>
        <dbReference type="ARBA" id="ARBA00022692"/>
    </source>
</evidence>
<dbReference type="Proteomes" id="UP001162060">
    <property type="component" value="Unassembled WGS sequence"/>
</dbReference>
<dbReference type="GO" id="GO:0016020">
    <property type="term" value="C:membrane"/>
    <property type="evidence" value="ECO:0007669"/>
    <property type="project" value="UniProtKB-SubCell"/>
</dbReference>
<evidence type="ECO:0000313" key="7">
    <source>
        <dbReference type="Proteomes" id="UP001162060"/>
    </source>
</evidence>
<feature type="transmembrane region" description="Helical" evidence="5">
    <location>
        <begin position="167"/>
        <end position="188"/>
    </location>
</feature>
<dbReference type="InterPro" id="IPR018499">
    <property type="entry name" value="Tetraspanin/Peripherin"/>
</dbReference>
<feature type="transmembrane region" description="Helical" evidence="5">
    <location>
        <begin position="228"/>
        <end position="253"/>
    </location>
</feature>
<accession>A0AAV1TNU1</accession>
<evidence type="ECO:0000256" key="3">
    <source>
        <dbReference type="ARBA" id="ARBA00022989"/>
    </source>
</evidence>
<dbReference type="Pfam" id="PF00335">
    <property type="entry name" value="Tetraspanin"/>
    <property type="match status" value="2"/>
</dbReference>
<feature type="transmembrane region" description="Helical" evidence="5">
    <location>
        <begin position="38"/>
        <end position="58"/>
    </location>
</feature>